<evidence type="ECO:0000256" key="2">
    <source>
        <dbReference type="PROSITE-ProRule" id="PRU00192"/>
    </source>
</evidence>
<dbReference type="InterPro" id="IPR050716">
    <property type="entry name" value="MAGUK"/>
</dbReference>
<dbReference type="InterPro" id="IPR001452">
    <property type="entry name" value="SH3_domain"/>
</dbReference>
<evidence type="ECO:0000259" key="3">
    <source>
        <dbReference type="PROSITE" id="PS50002"/>
    </source>
</evidence>
<organism evidence="4 5">
    <name type="scientific">Dictyocaulus viviparus</name>
    <name type="common">Bovine lungworm</name>
    <dbReference type="NCBI Taxonomy" id="29172"/>
    <lineage>
        <taxon>Eukaryota</taxon>
        <taxon>Metazoa</taxon>
        <taxon>Ecdysozoa</taxon>
        <taxon>Nematoda</taxon>
        <taxon>Chromadorea</taxon>
        <taxon>Rhabditida</taxon>
        <taxon>Rhabditina</taxon>
        <taxon>Rhabditomorpha</taxon>
        <taxon>Strongyloidea</taxon>
        <taxon>Metastrongylidae</taxon>
        <taxon>Dictyocaulus</taxon>
    </lineage>
</organism>
<proteinExistence type="predicted"/>
<feature type="domain" description="SH3" evidence="3">
    <location>
        <begin position="83"/>
        <end position="146"/>
    </location>
</feature>
<protein>
    <submittedName>
        <fullName evidence="4">SH3 domain protein</fullName>
    </submittedName>
</protein>
<dbReference type="EMBL" id="KN716402">
    <property type="protein sequence ID" value="KJH45544.1"/>
    <property type="molecule type" value="Genomic_DNA"/>
</dbReference>
<dbReference type="PANTHER" id="PTHR23122">
    <property type="entry name" value="MEMBRANE-ASSOCIATED GUANYLATE KINASE MAGUK"/>
    <property type="match status" value="1"/>
</dbReference>
<dbReference type="Proteomes" id="UP000053766">
    <property type="component" value="Unassembled WGS sequence"/>
</dbReference>
<evidence type="ECO:0000313" key="5">
    <source>
        <dbReference type="Proteomes" id="UP000053766"/>
    </source>
</evidence>
<evidence type="ECO:0000313" key="4">
    <source>
        <dbReference type="EMBL" id="KJH45544.1"/>
    </source>
</evidence>
<dbReference type="AlphaFoldDB" id="A0A0D8XP16"/>
<dbReference type="Pfam" id="PF00018">
    <property type="entry name" value="SH3_1"/>
    <property type="match status" value="1"/>
</dbReference>
<accession>A0A0D8XP16</accession>
<keyword evidence="5" id="KW-1185">Reference proteome</keyword>
<name>A0A0D8XP16_DICVI</name>
<dbReference type="OrthoDB" id="5843463at2759"/>
<gene>
    <name evidence="4" type="ORF">DICVIV_08422</name>
</gene>
<dbReference type="Gene3D" id="2.30.30.40">
    <property type="entry name" value="SH3 Domains"/>
    <property type="match status" value="1"/>
</dbReference>
<dbReference type="SUPFAM" id="SSF50156">
    <property type="entry name" value="PDZ domain-like"/>
    <property type="match status" value="1"/>
</dbReference>
<dbReference type="InterPro" id="IPR036028">
    <property type="entry name" value="SH3-like_dom_sf"/>
</dbReference>
<keyword evidence="1 2" id="KW-0728">SH3 domain</keyword>
<dbReference type="InterPro" id="IPR036034">
    <property type="entry name" value="PDZ_sf"/>
</dbReference>
<dbReference type="PROSITE" id="PS50002">
    <property type="entry name" value="SH3"/>
    <property type="match status" value="1"/>
</dbReference>
<sequence length="146" mass="16098">MISAEDISANRYIPKLPAVPFEVDEDEGIAVKVEGDRILEVNGIPISDLSVDDVARILNRVDCGTVTLKLVPSDLLSASSSAVSHIYLRAQHDYNGRDDIRHPCPEVALSFSKGDILELLVCNDDHWWQARRIGSGAFAHCEDNRS</sequence>
<dbReference type="STRING" id="29172.A0A0D8XP16"/>
<dbReference type="Gene3D" id="2.30.42.10">
    <property type="match status" value="1"/>
</dbReference>
<evidence type="ECO:0000256" key="1">
    <source>
        <dbReference type="ARBA" id="ARBA00022443"/>
    </source>
</evidence>
<dbReference type="SUPFAM" id="SSF50044">
    <property type="entry name" value="SH3-domain"/>
    <property type="match status" value="1"/>
</dbReference>
<reference evidence="5" key="2">
    <citation type="journal article" date="2016" name="Sci. Rep.">
        <title>Dictyocaulus viviparus genome, variome and transcriptome elucidate lungworm biology and support future intervention.</title>
        <authorList>
            <person name="McNulty S.N."/>
            <person name="Strube C."/>
            <person name="Rosa B.A."/>
            <person name="Martin J.C."/>
            <person name="Tyagi R."/>
            <person name="Choi Y.J."/>
            <person name="Wang Q."/>
            <person name="Hallsworth Pepin K."/>
            <person name="Zhang X."/>
            <person name="Ozersky P."/>
            <person name="Wilson R.K."/>
            <person name="Sternberg P.W."/>
            <person name="Gasser R.B."/>
            <person name="Mitreva M."/>
        </authorList>
    </citation>
    <scope>NUCLEOTIDE SEQUENCE [LARGE SCALE GENOMIC DNA]</scope>
    <source>
        <strain evidence="5">HannoverDv2000</strain>
    </source>
</reference>
<reference evidence="4 5" key="1">
    <citation type="submission" date="2013-11" db="EMBL/GenBank/DDBJ databases">
        <title>Draft genome of the bovine lungworm Dictyocaulus viviparus.</title>
        <authorList>
            <person name="Mitreva M."/>
        </authorList>
    </citation>
    <scope>NUCLEOTIDE SEQUENCE [LARGE SCALE GENOMIC DNA]</scope>
    <source>
        <strain evidence="4 5">HannoverDv2000</strain>
    </source>
</reference>